<dbReference type="CDD" id="cd05233">
    <property type="entry name" value="SDR_c"/>
    <property type="match status" value="1"/>
</dbReference>
<proteinExistence type="inferred from homology"/>
<dbReference type="PRINTS" id="PR00081">
    <property type="entry name" value="GDHRDH"/>
</dbReference>
<dbReference type="GO" id="GO:0016491">
    <property type="term" value="F:oxidoreductase activity"/>
    <property type="evidence" value="ECO:0007669"/>
    <property type="project" value="UniProtKB-KW"/>
</dbReference>
<keyword evidence="4" id="KW-1185">Reference proteome</keyword>
<dbReference type="PROSITE" id="PS00061">
    <property type="entry name" value="ADH_SHORT"/>
    <property type="match status" value="1"/>
</dbReference>
<reference evidence="3 4" key="1">
    <citation type="submission" date="2010-12" db="EMBL/GenBank/DDBJ databases">
        <title>Complete sequence of Ethanoligenens harbinense YUAN-3.</title>
        <authorList>
            <person name="Lucas S."/>
            <person name="Copeland A."/>
            <person name="Lapidus A."/>
            <person name="Cheng J.-F."/>
            <person name="Bruce D."/>
            <person name="Goodwin L."/>
            <person name="Pitluck S."/>
            <person name="Chertkov O."/>
            <person name="Misra M."/>
            <person name="Detter J.C."/>
            <person name="Han C."/>
            <person name="Tapia R."/>
            <person name="Land M."/>
            <person name="Hauser L."/>
            <person name="Jeffries C."/>
            <person name="Kyrpides N."/>
            <person name="Ivanova N."/>
            <person name="Mikhailova N."/>
            <person name="Wang A."/>
            <person name="Mouttaki H."/>
            <person name="He Z."/>
            <person name="Zhou J."/>
            <person name="Hemme C.L."/>
            <person name="Woyke T."/>
        </authorList>
    </citation>
    <scope>NUCLEOTIDE SEQUENCE [LARGE SCALE GENOMIC DNA]</scope>
    <source>
        <strain evidence="4">DSM 18485 / JCM 12961 / CGMCC 1.5033 / YUAN-3</strain>
    </source>
</reference>
<dbReference type="InterPro" id="IPR020904">
    <property type="entry name" value="Sc_DH/Rdtase_CS"/>
</dbReference>
<dbReference type="HOGENOM" id="CLU_010194_2_10_9"/>
<keyword evidence="2" id="KW-0560">Oxidoreductase</keyword>
<evidence type="ECO:0000313" key="4">
    <source>
        <dbReference type="Proteomes" id="UP000001551"/>
    </source>
</evidence>
<dbReference type="InterPro" id="IPR002347">
    <property type="entry name" value="SDR_fam"/>
</dbReference>
<comment type="similarity">
    <text evidence="1">Belongs to the short-chain dehydrogenases/reductases (SDR) family.</text>
</comment>
<evidence type="ECO:0000256" key="2">
    <source>
        <dbReference type="ARBA" id="ARBA00023002"/>
    </source>
</evidence>
<dbReference type="SUPFAM" id="SSF51735">
    <property type="entry name" value="NAD(P)-binding Rossmann-fold domains"/>
    <property type="match status" value="1"/>
</dbReference>
<evidence type="ECO:0000313" key="3">
    <source>
        <dbReference type="EMBL" id="ADU27261.1"/>
    </source>
</evidence>
<dbReference type="AlphaFoldDB" id="E6U9A2"/>
<dbReference type="GO" id="GO:0008206">
    <property type="term" value="P:bile acid metabolic process"/>
    <property type="evidence" value="ECO:0007669"/>
    <property type="project" value="UniProtKB-ARBA"/>
</dbReference>
<dbReference type="EMBL" id="CP002400">
    <property type="protein sequence ID" value="ADU27261.1"/>
    <property type="molecule type" value="Genomic_DNA"/>
</dbReference>
<dbReference type="Pfam" id="PF13561">
    <property type="entry name" value="adh_short_C2"/>
    <property type="match status" value="1"/>
</dbReference>
<dbReference type="PANTHER" id="PTHR24321">
    <property type="entry name" value="DEHYDROGENASES, SHORT CHAIN"/>
    <property type="match status" value="1"/>
</dbReference>
<dbReference type="eggNOG" id="COG1028">
    <property type="taxonomic scope" value="Bacteria"/>
</dbReference>
<dbReference type="Proteomes" id="UP000001551">
    <property type="component" value="Chromosome"/>
</dbReference>
<dbReference type="PRINTS" id="PR00080">
    <property type="entry name" value="SDRFAMILY"/>
</dbReference>
<gene>
    <name evidence="3" type="ordered locus">Ethha_1734</name>
</gene>
<dbReference type="Gene3D" id="3.40.50.720">
    <property type="entry name" value="NAD(P)-binding Rossmann-like Domain"/>
    <property type="match status" value="1"/>
</dbReference>
<dbReference type="RefSeq" id="WP_013485613.1">
    <property type="nucleotide sequence ID" value="NC_014828.1"/>
</dbReference>
<accession>E6U9A2</accession>
<dbReference type="KEGG" id="eha:Ethha_1734"/>
<dbReference type="STRING" id="663278.Ethha_1734"/>
<protein>
    <submittedName>
        <fullName evidence="3">Short-chain dehydrogenase/reductase SDR</fullName>
    </submittedName>
</protein>
<organism evidence="3 4">
    <name type="scientific">Ethanoligenens harbinense (strain DSM 18485 / JCM 12961 / CGMCC 1.5033 / YUAN-3)</name>
    <dbReference type="NCBI Taxonomy" id="663278"/>
    <lineage>
        <taxon>Bacteria</taxon>
        <taxon>Bacillati</taxon>
        <taxon>Bacillota</taxon>
        <taxon>Clostridia</taxon>
        <taxon>Eubacteriales</taxon>
        <taxon>Oscillospiraceae</taxon>
        <taxon>Ethanoligenens</taxon>
    </lineage>
</organism>
<dbReference type="PANTHER" id="PTHR24321:SF8">
    <property type="entry name" value="ESTRADIOL 17-BETA-DEHYDROGENASE 8-RELATED"/>
    <property type="match status" value="1"/>
</dbReference>
<name>E6U9A2_ETHHY</name>
<dbReference type="InterPro" id="IPR036291">
    <property type="entry name" value="NAD(P)-bd_dom_sf"/>
</dbReference>
<dbReference type="FunFam" id="3.40.50.720:FF:000084">
    <property type="entry name" value="Short-chain dehydrogenase reductase"/>
    <property type="match status" value="1"/>
</dbReference>
<sequence length="252" mass="26216">MKLDSKVAVITGASSGMGRAMALLFAKEGAHVIAMDRNMGGLKTLARDADGMVGSVGTYEGDVTDRKGMEVLLDQVVQNHGKLDILVNNAGIMDEMMPAGEVSDELWERVLHVNLNGPLYLCRKAIGQMLKQGQGNIINIASIGGLQGARAGAAYTASKFALVGLSKNIGFMYANKGIRCNAICPGSVQTNIGVGIANPSALGMERAMSGIAGNPRMGAPEEIARVALFLASDDASFINGAVIVADGGWTAY</sequence>
<evidence type="ECO:0000256" key="1">
    <source>
        <dbReference type="ARBA" id="ARBA00006484"/>
    </source>
</evidence>